<dbReference type="PROSITE" id="PS01039">
    <property type="entry name" value="SBP_BACTERIAL_3"/>
    <property type="match status" value="1"/>
</dbReference>
<dbReference type="InterPro" id="IPR010065">
    <property type="entry name" value="AA_ABC_transptr_permease_3TM"/>
</dbReference>
<gene>
    <name evidence="14" type="ORF">DAT561_0238</name>
</gene>
<dbReference type="GeneID" id="57042800"/>
<evidence type="ECO:0000256" key="5">
    <source>
        <dbReference type="ARBA" id="ARBA00022475"/>
    </source>
</evidence>
<dbReference type="CDD" id="cd13627">
    <property type="entry name" value="PBP2_AA_binding_like_2"/>
    <property type="match status" value="1"/>
</dbReference>
<keyword evidence="5" id="KW-1003">Cell membrane</keyword>
<dbReference type="InterPro" id="IPR000515">
    <property type="entry name" value="MetI-like"/>
</dbReference>
<dbReference type="Gene3D" id="1.10.3720.10">
    <property type="entry name" value="MetI-like"/>
    <property type="match status" value="1"/>
</dbReference>
<comment type="subcellular location">
    <subcellularLocation>
        <location evidence="1 11">Cell membrane</location>
        <topology evidence="1 11">Multi-pass membrane protein</topology>
    </subcellularLocation>
</comment>
<dbReference type="GO" id="GO:0022857">
    <property type="term" value="F:transmembrane transporter activity"/>
    <property type="evidence" value="ECO:0007669"/>
    <property type="project" value="InterPro"/>
</dbReference>
<evidence type="ECO:0000313" key="14">
    <source>
        <dbReference type="EMBL" id="BBC60406.1"/>
    </source>
</evidence>
<dbReference type="EMBL" id="AP018492">
    <property type="protein sequence ID" value="BBC60406.1"/>
    <property type="molecule type" value="Genomic_DNA"/>
</dbReference>
<dbReference type="InterPro" id="IPR035906">
    <property type="entry name" value="MetI-like_sf"/>
</dbReference>
<proteinExistence type="inferred from homology"/>
<dbReference type="SUPFAM" id="SSF53850">
    <property type="entry name" value="Periplasmic binding protein-like II"/>
    <property type="match status" value="1"/>
</dbReference>
<evidence type="ECO:0000256" key="1">
    <source>
        <dbReference type="ARBA" id="ARBA00004651"/>
    </source>
</evidence>
<dbReference type="NCBIfam" id="TIGR01726">
    <property type="entry name" value="HEQRo_perm_3TM"/>
    <property type="match status" value="1"/>
</dbReference>
<dbReference type="InterPro" id="IPR018313">
    <property type="entry name" value="SBP_3_CS"/>
</dbReference>
<dbReference type="GO" id="GO:0006865">
    <property type="term" value="P:amino acid transport"/>
    <property type="evidence" value="ECO:0007669"/>
    <property type="project" value="UniProtKB-KW"/>
</dbReference>
<sequence length="540" mass="59541">MNKKRWAFQLLIVLLFGLIFSHATAASAEKATDGELRVGMEAGYAPFNWTQGTEKNGAVAIEGDKEYAGGYDVEIAKIVAKKLNKKLVIVKTEWDGLPPALTSGKIDAIIAGMTPTAKRKKEVDFTNVYYKSQLVLLVRKNSQFAKAVELKDLAKARITGQLNTFHYNVIDQIPQVKKQPAMDNFPAMRVALSSGTIDGYVTEKPEAITAERVNPNFKMLVFDEKHGFKTNPEDTAISIGLKKGDEKLATINNILAGISQKERMQIMNKAIKNQPAAKENTKDNQVGNNHVIINILKQYGSMFARGAGMTLFLALIGTIIGTTIGLLIGMFRTMNEPEAPIKRGFVKCVNALLFAYIEIFRGTPMIVQAAVIYYGSAQAFGIDVNRTLAALVIVSVNTGAYMSEIVRGGIFAIDSGQFEAAQAIGMTHGQTMRKVILPQVIRNIMPATGNEFVINIKDTSVLSIISVSELFFQGKSAAGATYQFFPTYFIICVIYFIMTFIVTRILRLVEKHMDGPKNYTPYADQIQIQQSNGEEDKINE</sequence>
<dbReference type="GO" id="GO:0043190">
    <property type="term" value="C:ATP-binding cassette (ABC) transporter complex"/>
    <property type="evidence" value="ECO:0007669"/>
    <property type="project" value="InterPro"/>
</dbReference>
<keyword evidence="7 12" id="KW-0732">Signal</keyword>
<dbReference type="Pfam" id="PF00497">
    <property type="entry name" value="SBP_bac_3"/>
    <property type="match status" value="1"/>
</dbReference>
<comment type="similarity">
    <text evidence="2">Belongs to the binding-protein-dependent transport system permease family. HisMQ subfamily.</text>
</comment>
<evidence type="ECO:0000256" key="6">
    <source>
        <dbReference type="ARBA" id="ARBA00022692"/>
    </source>
</evidence>
<evidence type="ECO:0000259" key="13">
    <source>
        <dbReference type="PROSITE" id="PS50928"/>
    </source>
</evidence>
<evidence type="ECO:0000256" key="7">
    <source>
        <dbReference type="ARBA" id="ARBA00022729"/>
    </source>
</evidence>
<feature type="transmembrane region" description="Helical" evidence="11">
    <location>
        <begin position="485"/>
        <end position="506"/>
    </location>
</feature>
<dbReference type="InterPro" id="IPR001638">
    <property type="entry name" value="Solute-binding_3/MltF_N"/>
</dbReference>
<evidence type="ECO:0000256" key="4">
    <source>
        <dbReference type="ARBA" id="ARBA00022448"/>
    </source>
</evidence>
<keyword evidence="10 11" id="KW-0472">Membrane</keyword>
<dbReference type="PANTHER" id="PTHR30614">
    <property type="entry name" value="MEMBRANE COMPONENT OF AMINO ACID ABC TRANSPORTER"/>
    <property type="match status" value="1"/>
</dbReference>
<dbReference type="CDD" id="cd06261">
    <property type="entry name" value="TM_PBP2"/>
    <property type="match status" value="1"/>
</dbReference>
<keyword evidence="4 11" id="KW-0813">Transport</keyword>
<dbReference type="Proteomes" id="UP000269226">
    <property type="component" value="Chromosome"/>
</dbReference>
<dbReference type="PANTHER" id="PTHR30614:SF20">
    <property type="entry name" value="GLUTAMINE TRANSPORT SYSTEM PERMEASE PROTEIN GLNP"/>
    <property type="match status" value="1"/>
</dbReference>
<keyword evidence="9 11" id="KW-1133">Transmembrane helix</keyword>
<evidence type="ECO:0000256" key="8">
    <source>
        <dbReference type="ARBA" id="ARBA00022970"/>
    </source>
</evidence>
<name>A0A2Z5Y0U2_9ENTE</name>
<feature type="signal peptide" evidence="12">
    <location>
        <begin position="1"/>
        <end position="25"/>
    </location>
</feature>
<evidence type="ECO:0000313" key="15">
    <source>
        <dbReference type="Proteomes" id="UP000269226"/>
    </source>
</evidence>
<dbReference type="SUPFAM" id="SSF161098">
    <property type="entry name" value="MetI-like"/>
    <property type="match status" value="1"/>
</dbReference>
<dbReference type="Pfam" id="PF00528">
    <property type="entry name" value="BPD_transp_1"/>
    <property type="match status" value="1"/>
</dbReference>
<evidence type="ECO:0000256" key="10">
    <source>
        <dbReference type="ARBA" id="ARBA00023136"/>
    </source>
</evidence>
<evidence type="ECO:0000256" key="3">
    <source>
        <dbReference type="ARBA" id="ARBA00010333"/>
    </source>
</evidence>
<dbReference type="RefSeq" id="WP_396654389.1">
    <property type="nucleotide sequence ID" value="NZ_AP018492.1"/>
</dbReference>
<evidence type="ECO:0000256" key="11">
    <source>
        <dbReference type="RuleBase" id="RU363032"/>
    </source>
</evidence>
<evidence type="ECO:0000256" key="9">
    <source>
        <dbReference type="ARBA" id="ARBA00022989"/>
    </source>
</evidence>
<feature type="transmembrane region" description="Helical" evidence="11">
    <location>
        <begin position="311"/>
        <end position="331"/>
    </location>
</feature>
<comment type="similarity">
    <text evidence="3">Belongs to the bacterial solute-binding protein 3 family.</text>
</comment>
<feature type="domain" description="ABC transmembrane type-1" evidence="13">
    <location>
        <begin position="307"/>
        <end position="506"/>
    </location>
</feature>
<reference evidence="14 15" key="1">
    <citation type="submission" date="2018-01" db="EMBL/GenBank/DDBJ databases">
        <title>Whole genome sequence of Melissococcus plutonius DAT561.</title>
        <authorList>
            <person name="Okumura K."/>
            <person name="Takamatsu D."/>
            <person name="Okura M."/>
        </authorList>
    </citation>
    <scope>NUCLEOTIDE SEQUENCE [LARGE SCALE GENOMIC DNA]</scope>
    <source>
        <strain evidence="14 15">DAT561</strain>
    </source>
</reference>
<feature type="transmembrane region" description="Helical" evidence="11">
    <location>
        <begin position="352"/>
        <end position="374"/>
    </location>
</feature>
<dbReference type="Gene3D" id="3.40.190.10">
    <property type="entry name" value="Periplasmic binding protein-like II"/>
    <property type="match status" value="2"/>
</dbReference>
<dbReference type="PROSITE" id="PS50928">
    <property type="entry name" value="ABC_TM1"/>
    <property type="match status" value="1"/>
</dbReference>
<keyword evidence="8" id="KW-0029">Amino-acid transport</keyword>
<dbReference type="AlphaFoldDB" id="A0A2Z5Y0U2"/>
<accession>A0A2Z5Y0U2</accession>
<dbReference type="SMART" id="SM00062">
    <property type="entry name" value="PBPb"/>
    <property type="match status" value="1"/>
</dbReference>
<protein>
    <submittedName>
        <fullName evidence="14">Amino acid ABC transporter, substrate-binding protein/amino acid ABC transporter, permease protein</fullName>
    </submittedName>
</protein>
<keyword evidence="6 11" id="KW-0812">Transmembrane</keyword>
<organism evidence="14 15">
    <name type="scientific">Melissococcus plutonius</name>
    <dbReference type="NCBI Taxonomy" id="33970"/>
    <lineage>
        <taxon>Bacteria</taxon>
        <taxon>Bacillati</taxon>
        <taxon>Bacillota</taxon>
        <taxon>Bacilli</taxon>
        <taxon>Lactobacillales</taxon>
        <taxon>Enterococcaceae</taxon>
        <taxon>Melissococcus</taxon>
    </lineage>
</organism>
<feature type="chain" id="PRO_5038960896" evidence="12">
    <location>
        <begin position="26"/>
        <end position="540"/>
    </location>
</feature>
<evidence type="ECO:0000256" key="2">
    <source>
        <dbReference type="ARBA" id="ARBA00010072"/>
    </source>
</evidence>
<dbReference type="InterPro" id="IPR043429">
    <property type="entry name" value="ArtM/GltK/GlnP/TcyL/YhdX-like"/>
</dbReference>
<evidence type="ECO:0000256" key="12">
    <source>
        <dbReference type="SAM" id="SignalP"/>
    </source>
</evidence>